<comment type="caution">
    <text evidence="2">The sequence shown here is derived from an EMBL/GenBank/DDBJ whole genome shotgun (WGS) entry which is preliminary data.</text>
</comment>
<keyword evidence="3" id="KW-1185">Reference proteome</keyword>
<feature type="transmembrane region" description="Helical" evidence="1">
    <location>
        <begin position="61"/>
        <end position="80"/>
    </location>
</feature>
<dbReference type="AlphaFoldDB" id="A0A9W8HU04"/>
<organism evidence="2 3">
    <name type="scientific">Coemansia guatemalensis</name>
    <dbReference type="NCBI Taxonomy" id="2761395"/>
    <lineage>
        <taxon>Eukaryota</taxon>
        <taxon>Fungi</taxon>
        <taxon>Fungi incertae sedis</taxon>
        <taxon>Zoopagomycota</taxon>
        <taxon>Kickxellomycotina</taxon>
        <taxon>Kickxellomycetes</taxon>
        <taxon>Kickxellales</taxon>
        <taxon>Kickxellaceae</taxon>
        <taxon>Coemansia</taxon>
    </lineage>
</organism>
<gene>
    <name evidence="2" type="ORF">H4R20_005563</name>
</gene>
<keyword evidence="1" id="KW-1133">Transmembrane helix</keyword>
<reference evidence="2" key="1">
    <citation type="submission" date="2022-07" db="EMBL/GenBank/DDBJ databases">
        <title>Phylogenomic reconstructions and comparative analyses of Kickxellomycotina fungi.</title>
        <authorList>
            <person name="Reynolds N.K."/>
            <person name="Stajich J.E."/>
            <person name="Barry K."/>
            <person name="Grigoriev I.V."/>
            <person name="Crous P."/>
            <person name="Smith M.E."/>
        </authorList>
    </citation>
    <scope>NUCLEOTIDE SEQUENCE</scope>
    <source>
        <strain evidence="2">NRRL 1565</strain>
    </source>
</reference>
<evidence type="ECO:0000313" key="2">
    <source>
        <dbReference type="EMBL" id="KAJ2796331.1"/>
    </source>
</evidence>
<keyword evidence="1" id="KW-0472">Membrane</keyword>
<dbReference type="EMBL" id="JANBUO010001930">
    <property type="protein sequence ID" value="KAJ2796331.1"/>
    <property type="molecule type" value="Genomic_DNA"/>
</dbReference>
<proteinExistence type="predicted"/>
<dbReference type="OrthoDB" id="5562815at2759"/>
<keyword evidence="1" id="KW-0812">Transmembrane</keyword>
<evidence type="ECO:0000256" key="1">
    <source>
        <dbReference type="SAM" id="Phobius"/>
    </source>
</evidence>
<protein>
    <submittedName>
        <fullName evidence="2">Uncharacterized protein</fullName>
    </submittedName>
</protein>
<accession>A0A9W8HU04</accession>
<name>A0A9W8HU04_9FUNG</name>
<dbReference type="Proteomes" id="UP001140094">
    <property type="component" value="Unassembled WGS sequence"/>
</dbReference>
<sequence>MVDNDDKGSAPHSDKGADLITVNPFIRYLNHALAGITETQQVAVRIGRDGTNIEYEPTKLWLRHTTTAILFGLTVAAVLYRRKRLEKVGGLVSLSGSSRPILAGAAWTTGIASVLNARPARQSQN</sequence>
<evidence type="ECO:0000313" key="3">
    <source>
        <dbReference type="Proteomes" id="UP001140094"/>
    </source>
</evidence>